<gene>
    <name evidence="3" type="ORF">ACFPFM_30200</name>
</gene>
<evidence type="ECO:0000259" key="1">
    <source>
        <dbReference type="Pfam" id="PF07398"/>
    </source>
</evidence>
<keyword evidence="3" id="KW-0413">Isomerase</keyword>
<feature type="domain" description="MDMPI C-terminal" evidence="1">
    <location>
        <begin position="146"/>
        <end position="239"/>
    </location>
</feature>
<reference evidence="4" key="1">
    <citation type="journal article" date="2019" name="Int. J. Syst. Evol. Microbiol.">
        <title>The Global Catalogue of Microorganisms (GCM) 10K type strain sequencing project: providing services to taxonomists for standard genome sequencing and annotation.</title>
        <authorList>
            <consortium name="The Broad Institute Genomics Platform"/>
            <consortium name="The Broad Institute Genome Sequencing Center for Infectious Disease"/>
            <person name="Wu L."/>
            <person name="Ma J."/>
        </authorList>
    </citation>
    <scope>NUCLEOTIDE SEQUENCE [LARGE SCALE GENOMIC DNA]</scope>
    <source>
        <strain evidence="4">KCTC 12848</strain>
    </source>
</reference>
<comment type="caution">
    <text evidence="3">The sequence shown here is derived from an EMBL/GenBank/DDBJ whole genome shotgun (WGS) entry which is preliminary data.</text>
</comment>
<evidence type="ECO:0000313" key="4">
    <source>
        <dbReference type="Proteomes" id="UP001595833"/>
    </source>
</evidence>
<proteinExistence type="predicted"/>
<dbReference type="Pfam" id="PF11716">
    <property type="entry name" value="MDMPI_N"/>
    <property type="match status" value="1"/>
</dbReference>
<dbReference type="EMBL" id="JBHSJB010000028">
    <property type="protein sequence ID" value="MFC5058007.1"/>
    <property type="molecule type" value="Genomic_DNA"/>
</dbReference>
<dbReference type="InterPro" id="IPR010872">
    <property type="entry name" value="MDMPI_C-term_domain"/>
</dbReference>
<dbReference type="InterPro" id="IPR017517">
    <property type="entry name" value="Maleyloyr_isom"/>
</dbReference>
<dbReference type="PANTHER" id="PTHR40758:SF1">
    <property type="entry name" value="CONSERVED PROTEIN"/>
    <property type="match status" value="1"/>
</dbReference>
<dbReference type="SUPFAM" id="SSF109854">
    <property type="entry name" value="DinB/YfiT-like putative metalloenzymes"/>
    <property type="match status" value="1"/>
</dbReference>
<keyword evidence="4" id="KW-1185">Reference proteome</keyword>
<dbReference type="InterPro" id="IPR024344">
    <property type="entry name" value="MDMPI_metal-binding"/>
</dbReference>
<dbReference type="Proteomes" id="UP001595833">
    <property type="component" value="Unassembled WGS sequence"/>
</dbReference>
<evidence type="ECO:0000313" key="3">
    <source>
        <dbReference type="EMBL" id="MFC5058007.1"/>
    </source>
</evidence>
<dbReference type="GO" id="GO:0016853">
    <property type="term" value="F:isomerase activity"/>
    <property type="evidence" value="ECO:0007669"/>
    <property type="project" value="UniProtKB-KW"/>
</dbReference>
<sequence>MEHAEFVTELKSQIAALRAAAVAAGPDAPVPTCPEWTVKDLVAHLARVHSWALCALDTPPDGPTPRAQPHPEAWDELLPWWDARADELVGALEGTLSNTPAWTFSADRTYAFWARRQAHEVAVHRLDAEHARHGGEVPSLLFDVRFAADGVDEYLTTMLPRQAGRTPVEREGRLVLHAADAGRAWEVRLVPGRAPEVGPVQDAGTDADATVAGTADALYRAVWGRPSGAVVSGDRSLPAALPRP</sequence>
<dbReference type="RefSeq" id="WP_344036299.1">
    <property type="nucleotide sequence ID" value="NZ_BAAAKE010000004.1"/>
</dbReference>
<dbReference type="InterPro" id="IPR034660">
    <property type="entry name" value="DinB/YfiT-like"/>
</dbReference>
<organism evidence="3 4">
    <name type="scientific">Saccharothrix xinjiangensis</name>
    <dbReference type="NCBI Taxonomy" id="204798"/>
    <lineage>
        <taxon>Bacteria</taxon>
        <taxon>Bacillati</taxon>
        <taxon>Actinomycetota</taxon>
        <taxon>Actinomycetes</taxon>
        <taxon>Pseudonocardiales</taxon>
        <taxon>Pseudonocardiaceae</taxon>
        <taxon>Saccharothrix</taxon>
    </lineage>
</organism>
<protein>
    <submittedName>
        <fullName evidence="3">Maleylpyruvate isomerase family mycothiol-dependent enzyme</fullName>
    </submittedName>
</protein>
<accession>A0ABV9Y8U2</accession>
<evidence type="ECO:0000259" key="2">
    <source>
        <dbReference type="Pfam" id="PF11716"/>
    </source>
</evidence>
<dbReference type="Gene3D" id="1.20.120.450">
    <property type="entry name" value="dinb family like domain"/>
    <property type="match status" value="1"/>
</dbReference>
<dbReference type="NCBIfam" id="TIGR03083">
    <property type="entry name" value="maleylpyruvate isomerase family mycothiol-dependent enzyme"/>
    <property type="match status" value="1"/>
</dbReference>
<feature type="domain" description="Mycothiol-dependent maleylpyruvate isomerase metal-binding" evidence="2">
    <location>
        <begin position="9"/>
        <end position="128"/>
    </location>
</feature>
<dbReference type="Pfam" id="PF07398">
    <property type="entry name" value="MDMPI_C"/>
    <property type="match status" value="1"/>
</dbReference>
<dbReference type="PANTHER" id="PTHR40758">
    <property type="entry name" value="CONSERVED PROTEIN"/>
    <property type="match status" value="1"/>
</dbReference>
<name>A0ABV9Y8U2_9PSEU</name>